<dbReference type="Proteomes" id="UP000051804">
    <property type="component" value="Unassembled WGS sequence"/>
</dbReference>
<proteinExistence type="predicted"/>
<dbReference type="EMBL" id="AZDJ01000032">
    <property type="protein sequence ID" value="KRK70431.1"/>
    <property type="molecule type" value="Genomic_DNA"/>
</dbReference>
<evidence type="ECO:0000313" key="2">
    <source>
        <dbReference type="Proteomes" id="UP000051804"/>
    </source>
</evidence>
<dbReference type="PATRIC" id="fig|1291734.4.peg.510"/>
<evidence type="ECO:0008006" key="3">
    <source>
        <dbReference type="Google" id="ProtNLM"/>
    </source>
</evidence>
<sequence>MQVWIYPMIFTTQSDEDGQLETVSSPDWPGLVTAGRTRTAALAQTIDALATRIDAAGEAPAPGDPSHWALAANQQLVNVPVDMQAWHPATVPPDQTAQTTVQVTVPAYLTAQAAAFHIDLSMIMTHALQRFFD</sequence>
<dbReference type="Gene3D" id="3.30.160.250">
    <property type="match status" value="1"/>
</dbReference>
<comment type="caution">
    <text evidence="1">The sequence shown here is derived from an EMBL/GenBank/DDBJ whole genome shotgun (WGS) entry which is preliminary data.</text>
</comment>
<dbReference type="SUPFAM" id="SSF143100">
    <property type="entry name" value="TTHA1013/TTHA0281-like"/>
    <property type="match status" value="1"/>
</dbReference>
<gene>
    <name evidence="1" type="ORF">FD02_GL000496</name>
</gene>
<organism evidence="1 2">
    <name type="scientific">Lacticaseibacillus nasuensis JCM 17158</name>
    <dbReference type="NCBI Taxonomy" id="1291734"/>
    <lineage>
        <taxon>Bacteria</taxon>
        <taxon>Bacillati</taxon>
        <taxon>Bacillota</taxon>
        <taxon>Bacilli</taxon>
        <taxon>Lactobacillales</taxon>
        <taxon>Lactobacillaceae</taxon>
        <taxon>Lacticaseibacillus</taxon>
    </lineage>
</organism>
<dbReference type="RefSeq" id="WP_054721419.1">
    <property type="nucleotide sequence ID" value="NZ_AZDJ01000032.1"/>
</dbReference>
<dbReference type="AlphaFoldDB" id="A0A0R1JGN2"/>
<evidence type="ECO:0000313" key="1">
    <source>
        <dbReference type="EMBL" id="KRK70431.1"/>
    </source>
</evidence>
<reference evidence="1 2" key="1">
    <citation type="journal article" date="2015" name="Genome Announc.">
        <title>Expanding the biotechnology potential of lactobacilli through comparative genomics of 213 strains and associated genera.</title>
        <authorList>
            <person name="Sun Z."/>
            <person name="Harris H.M."/>
            <person name="McCann A."/>
            <person name="Guo C."/>
            <person name="Argimon S."/>
            <person name="Zhang W."/>
            <person name="Yang X."/>
            <person name="Jeffery I.B."/>
            <person name="Cooney J.C."/>
            <person name="Kagawa T.F."/>
            <person name="Liu W."/>
            <person name="Song Y."/>
            <person name="Salvetti E."/>
            <person name="Wrobel A."/>
            <person name="Rasinkangas P."/>
            <person name="Parkhill J."/>
            <person name="Rea M.C."/>
            <person name="O'Sullivan O."/>
            <person name="Ritari J."/>
            <person name="Douillard F.P."/>
            <person name="Paul Ross R."/>
            <person name="Yang R."/>
            <person name="Briner A.E."/>
            <person name="Felis G.E."/>
            <person name="de Vos W.M."/>
            <person name="Barrangou R."/>
            <person name="Klaenhammer T.R."/>
            <person name="Caufield P.W."/>
            <person name="Cui Y."/>
            <person name="Zhang H."/>
            <person name="O'Toole P.W."/>
        </authorList>
    </citation>
    <scope>NUCLEOTIDE SEQUENCE [LARGE SCALE GENOMIC DNA]</scope>
    <source>
        <strain evidence="1 2">JCM 17158</strain>
    </source>
</reference>
<dbReference type="InterPro" id="IPR035069">
    <property type="entry name" value="TTHA1013/TTHA0281-like"/>
</dbReference>
<keyword evidence="2" id="KW-1185">Reference proteome</keyword>
<accession>A0A0R1JGN2</accession>
<name>A0A0R1JGN2_9LACO</name>
<protein>
    <recommendedName>
        <fullName evidence="3">HicB-like antitoxin of toxin-antitoxin system domain-containing protein</fullName>
    </recommendedName>
</protein>